<evidence type="ECO:0000313" key="3">
    <source>
        <dbReference type="Proteomes" id="UP001232148"/>
    </source>
</evidence>
<name>A0AAD9HGL5_9PEZI</name>
<protein>
    <submittedName>
        <fullName evidence="2">Uncharacterized protein</fullName>
    </submittedName>
</protein>
<dbReference type="AlphaFoldDB" id="A0AAD9HGL5"/>
<dbReference type="EMBL" id="MU842874">
    <property type="protein sequence ID" value="KAK2028741.1"/>
    <property type="molecule type" value="Genomic_DNA"/>
</dbReference>
<evidence type="ECO:0000256" key="1">
    <source>
        <dbReference type="SAM" id="MobiDB-lite"/>
    </source>
</evidence>
<reference evidence="2" key="1">
    <citation type="submission" date="2021-06" db="EMBL/GenBank/DDBJ databases">
        <title>Comparative genomics, transcriptomics and evolutionary studies reveal genomic signatures of adaptation to plant cell wall in hemibiotrophic fungi.</title>
        <authorList>
            <consortium name="DOE Joint Genome Institute"/>
            <person name="Baroncelli R."/>
            <person name="Diaz J.F."/>
            <person name="Benocci T."/>
            <person name="Peng M."/>
            <person name="Battaglia E."/>
            <person name="Haridas S."/>
            <person name="Andreopoulos W."/>
            <person name="Labutti K."/>
            <person name="Pangilinan J."/>
            <person name="Floch G.L."/>
            <person name="Makela M.R."/>
            <person name="Henrissat B."/>
            <person name="Grigoriev I.V."/>
            <person name="Crouch J.A."/>
            <person name="De Vries R.P."/>
            <person name="Sukno S.A."/>
            <person name="Thon M.R."/>
        </authorList>
    </citation>
    <scope>NUCLEOTIDE SEQUENCE</scope>
    <source>
        <strain evidence="2">MAFF235873</strain>
    </source>
</reference>
<comment type="caution">
    <text evidence="2">The sequence shown here is derived from an EMBL/GenBank/DDBJ whole genome shotgun (WGS) entry which is preliminary data.</text>
</comment>
<organism evidence="2 3">
    <name type="scientific">Colletotrichum zoysiae</name>
    <dbReference type="NCBI Taxonomy" id="1216348"/>
    <lineage>
        <taxon>Eukaryota</taxon>
        <taxon>Fungi</taxon>
        <taxon>Dikarya</taxon>
        <taxon>Ascomycota</taxon>
        <taxon>Pezizomycotina</taxon>
        <taxon>Sordariomycetes</taxon>
        <taxon>Hypocreomycetidae</taxon>
        <taxon>Glomerellales</taxon>
        <taxon>Glomerellaceae</taxon>
        <taxon>Colletotrichum</taxon>
        <taxon>Colletotrichum graminicola species complex</taxon>
    </lineage>
</organism>
<gene>
    <name evidence="2" type="ORF">LX32DRAFT_391711</name>
</gene>
<proteinExistence type="predicted"/>
<feature type="region of interest" description="Disordered" evidence="1">
    <location>
        <begin position="30"/>
        <end position="94"/>
    </location>
</feature>
<sequence>MAASRNPKPLLFWHAPTTYVVAAANIALRRDDELPMARTNKTSAAPRHATPPPPPPSVRPGVSPVRPSPSASCRPKGKERELTNQPTTPSALSPLPGPFPQQLLFFLLFFLAENQCLAAAMTCLPVLSLGGRGENRR</sequence>
<dbReference type="Proteomes" id="UP001232148">
    <property type="component" value="Unassembled WGS sequence"/>
</dbReference>
<keyword evidence="3" id="KW-1185">Reference proteome</keyword>
<feature type="compositionally biased region" description="Low complexity" evidence="1">
    <location>
        <begin position="59"/>
        <end position="74"/>
    </location>
</feature>
<feature type="compositionally biased region" description="Pro residues" evidence="1">
    <location>
        <begin position="49"/>
        <end position="58"/>
    </location>
</feature>
<accession>A0AAD9HGL5</accession>
<evidence type="ECO:0000313" key="2">
    <source>
        <dbReference type="EMBL" id="KAK2028741.1"/>
    </source>
</evidence>